<name>A0A3E2HGW6_SCYLI</name>
<comment type="caution">
    <text evidence="4">The sequence shown here is derived from an EMBL/GenBank/DDBJ whole genome shotgun (WGS) entry which is preliminary data.</text>
</comment>
<dbReference type="EMBL" id="NCSJ02000057">
    <property type="protein sequence ID" value="RFU32311.1"/>
    <property type="molecule type" value="Genomic_DNA"/>
</dbReference>
<dbReference type="PANTHER" id="PTHR35186:SF4">
    <property type="entry name" value="PRION-INHIBITION AND PROPAGATION HELO DOMAIN-CONTAINING PROTEIN"/>
    <property type="match status" value="1"/>
</dbReference>
<feature type="domain" description="DUF7580" evidence="3">
    <location>
        <begin position="344"/>
        <end position="559"/>
    </location>
</feature>
<evidence type="ECO:0000259" key="3">
    <source>
        <dbReference type="Pfam" id="PF24476"/>
    </source>
</evidence>
<dbReference type="AlphaFoldDB" id="A0A3E2HGW6"/>
<evidence type="ECO:0000256" key="1">
    <source>
        <dbReference type="SAM" id="MobiDB-lite"/>
    </source>
</evidence>
<feature type="region of interest" description="Disordered" evidence="1">
    <location>
        <begin position="326"/>
        <end position="345"/>
    </location>
</feature>
<evidence type="ECO:0000313" key="4">
    <source>
        <dbReference type="EMBL" id="RFU32311.1"/>
    </source>
</evidence>
<evidence type="ECO:0000256" key="2">
    <source>
        <dbReference type="SAM" id="Phobius"/>
    </source>
</evidence>
<keyword evidence="2" id="KW-1133">Transmembrane helix</keyword>
<dbReference type="OMA" id="HANINIV"/>
<organism evidence="4 5">
    <name type="scientific">Scytalidium lignicola</name>
    <name type="common">Hyphomycete</name>
    <dbReference type="NCBI Taxonomy" id="5539"/>
    <lineage>
        <taxon>Eukaryota</taxon>
        <taxon>Fungi</taxon>
        <taxon>Dikarya</taxon>
        <taxon>Ascomycota</taxon>
        <taxon>Pezizomycotina</taxon>
        <taxon>Leotiomycetes</taxon>
        <taxon>Leotiomycetes incertae sedis</taxon>
        <taxon>Scytalidium</taxon>
    </lineage>
</organism>
<dbReference type="OrthoDB" id="3565018at2759"/>
<keyword evidence="5" id="KW-1185">Reference proteome</keyword>
<sequence length="604" mass="68055">MSGFEAIGLVLAVWPLVVNGFALYKTAKGGLGMELLVNRVKMEEAIYEDFVCHLLAADVSEAELIQLSDKEKPDLLMWKNETLHVKLRERLGEKKSQIVLTTCREMNRILTDLRSQLDVDSNIPTSHGRIRNSLRYLRHNLPQSNISKSLDDLDFYNSKLTMLVTNCTSPGYPAQGRVPSATSILQQELLEQIKKHASDIHNAICEGYRCQCQIPHLANLGLRNVAPTKLESVEEEFELLFPIDDPLDNAAARMSEFSMASPTSTSDKSMSSGSLESTDSFILGYDDISPNRLVTSGLMRSRDTSQLFWSPRNSISSLVSPITTRSNSTYKEQRGRSVSFSESQIEDDDTGQIEDLCHFIKNLEADLEVPTSASGVLRLTEKKYTVKAATFDEDSPSRSVVCLDDYIASSTGPRKLSRRKRMDLSLMLSITLLQFITTPWIDMWWTWKDFVVLQGDKSQIFVSKKFYSKHNANRTTTVHSQLTSAFWDCIGEPELTRLGFALIELAMGKRLSELADEECDPNMDRDMMDYRTAKNLMDSGAILEEAGQCYHDVVQACLTHQVIGDSGVKTLNSRNSSFQLDLERFVVAPIRDYYTKTWQEVASC</sequence>
<feature type="non-terminal residue" evidence="4">
    <location>
        <position position="604"/>
    </location>
</feature>
<gene>
    <name evidence="4" type="ORF">B7463_g4031</name>
</gene>
<dbReference type="Proteomes" id="UP000258309">
    <property type="component" value="Unassembled WGS sequence"/>
</dbReference>
<keyword evidence="2" id="KW-0812">Transmembrane</keyword>
<keyword evidence="2" id="KW-0472">Membrane</keyword>
<protein>
    <recommendedName>
        <fullName evidence="3">DUF7580 domain-containing protein</fullName>
    </recommendedName>
</protein>
<feature type="non-terminal residue" evidence="4">
    <location>
        <position position="1"/>
    </location>
</feature>
<dbReference type="InterPro" id="IPR056002">
    <property type="entry name" value="DUF7580"/>
</dbReference>
<evidence type="ECO:0000313" key="5">
    <source>
        <dbReference type="Proteomes" id="UP000258309"/>
    </source>
</evidence>
<dbReference type="PANTHER" id="PTHR35186">
    <property type="entry name" value="ANK_REP_REGION DOMAIN-CONTAINING PROTEIN"/>
    <property type="match status" value="1"/>
</dbReference>
<feature type="transmembrane region" description="Helical" evidence="2">
    <location>
        <begin position="6"/>
        <end position="24"/>
    </location>
</feature>
<accession>A0A3E2HGW6</accession>
<feature type="compositionally biased region" description="Polar residues" evidence="1">
    <location>
        <begin position="326"/>
        <end position="343"/>
    </location>
</feature>
<reference evidence="4 5" key="1">
    <citation type="submission" date="2018-05" db="EMBL/GenBank/DDBJ databases">
        <title>Draft genome sequence of Scytalidium lignicola DSM 105466, a ubiquitous saprotrophic fungus.</title>
        <authorList>
            <person name="Buettner E."/>
            <person name="Gebauer A.M."/>
            <person name="Hofrichter M."/>
            <person name="Liers C."/>
            <person name="Kellner H."/>
        </authorList>
    </citation>
    <scope>NUCLEOTIDE SEQUENCE [LARGE SCALE GENOMIC DNA]</scope>
    <source>
        <strain evidence="4 5">DSM 105466</strain>
    </source>
</reference>
<dbReference type="Pfam" id="PF24476">
    <property type="entry name" value="DUF7580"/>
    <property type="match status" value="1"/>
</dbReference>
<dbReference type="STRING" id="5539.A0A3E2HGW6"/>
<proteinExistence type="predicted"/>